<evidence type="ECO:0000256" key="5">
    <source>
        <dbReference type="ARBA" id="ARBA00022944"/>
    </source>
</evidence>
<gene>
    <name evidence="8" type="ORF">OD459_16760</name>
</gene>
<keyword evidence="4" id="KW-0808">Transferase</keyword>
<dbReference type="GO" id="GO:0019350">
    <property type="term" value="P:teichoic acid biosynthetic process"/>
    <property type="evidence" value="ECO:0007669"/>
    <property type="project" value="UniProtKB-KW"/>
</dbReference>
<evidence type="ECO:0000259" key="7">
    <source>
        <dbReference type="Pfam" id="PF18674"/>
    </source>
</evidence>
<dbReference type="GO" id="GO:0047355">
    <property type="term" value="F:CDP-glycerol glycerophosphotransferase activity"/>
    <property type="evidence" value="ECO:0007669"/>
    <property type="project" value="InterPro"/>
</dbReference>
<dbReference type="InterPro" id="IPR043149">
    <property type="entry name" value="TagF_N"/>
</dbReference>
<evidence type="ECO:0000313" key="8">
    <source>
        <dbReference type="EMBL" id="UYG93851.1"/>
    </source>
</evidence>
<dbReference type="Pfam" id="PF04464">
    <property type="entry name" value="Glyphos_transf"/>
    <property type="match status" value="2"/>
</dbReference>
<feature type="domain" description="TarS C-terminal" evidence="7">
    <location>
        <begin position="175"/>
        <end position="320"/>
    </location>
</feature>
<comment type="subcellular location">
    <subcellularLocation>
        <location evidence="1">Cell membrane</location>
        <topology evidence="1">Peripheral membrane protein</topology>
    </subcellularLocation>
</comment>
<keyword evidence="5" id="KW-0777">Teichoic acid biosynthesis</keyword>
<dbReference type="Proteomes" id="UP001163104">
    <property type="component" value="Chromosome"/>
</dbReference>
<keyword evidence="6" id="KW-0472">Membrane</keyword>
<evidence type="ECO:0000256" key="3">
    <source>
        <dbReference type="ARBA" id="ARBA00022475"/>
    </source>
</evidence>
<accession>A0AA46P0I0</accession>
<reference evidence="8" key="1">
    <citation type="submission" date="2022-10" db="EMBL/GenBank/DDBJ databases">
        <title>Mechanism of multi-heavy metal repair in Cytobacillus Firmus M7.</title>
        <authorList>
            <person name="Li X."/>
            <person name="Yu C."/>
        </authorList>
    </citation>
    <scope>NUCLEOTIDE SEQUENCE</scope>
    <source>
        <strain evidence="8">M7</strain>
    </source>
</reference>
<dbReference type="EMBL" id="CP107027">
    <property type="protein sequence ID" value="UYG93851.1"/>
    <property type="molecule type" value="Genomic_DNA"/>
</dbReference>
<dbReference type="InterPro" id="IPR051612">
    <property type="entry name" value="Teichoic_Acid_Biosynth"/>
</dbReference>
<evidence type="ECO:0000256" key="6">
    <source>
        <dbReference type="ARBA" id="ARBA00023136"/>
    </source>
</evidence>
<evidence type="ECO:0000256" key="2">
    <source>
        <dbReference type="ARBA" id="ARBA00010488"/>
    </source>
</evidence>
<dbReference type="Pfam" id="PF18674">
    <property type="entry name" value="TarS_C1"/>
    <property type="match status" value="1"/>
</dbReference>
<dbReference type="SUPFAM" id="SSF53756">
    <property type="entry name" value="UDP-Glycosyltransferase/glycogen phosphorylase"/>
    <property type="match status" value="2"/>
</dbReference>
<dbReference type="RefSeq" id="WP_263599326.1">
    <property type="nucleotide sequence ID" value="NZ_CP107027.1"/>
</dbReference>
<name>A0AA46P0I0_CYTFI</name>
<organism evidence="8 9">
    <name type="scientific">Cytobacillus firmus</name>
    <name type="common">Bacillus firmus</name>
    <dbReference type="NCBI Taxonomy" id="1399"/>
    <lineage>
        <taxon>Bacteria</taxon>
        <taxon>Bacillati</taxon>
        <taxon>Bacillota</taxon>
        <taxon>Bacilli</taxon>
        <taxon>Bacillales</taxon>
        <taxon>Bacillaceae</taxon>
        <taxon>Cytobacillus</taxon>
    </lineage>
</organism>
<comment type="similarity">
    <text evidence="2">Belongs to the CDP-glycerol glycerophosphotransferase family.</text>
</comment>
<dbReference type="PANTHER" id="PTHR37316">
    <property type="entry name" value="TEICHOIC ACID GLYCEROL-PHOSPHATE PRIMASE"/>
    <property type="match status" value="1"/>
</dbReference>
<dbReference type="Gene3D" id="3.40.50.12580">
    <property type="match status" value="2"/>
</dbReference>
<keyword evidence="3" id="KW-1003">Cell membrane</keyword>
<dbReference type="InterPro" id="IPR041038">
    <property type="entry name" value="TarS_C1"/>
</dbReference>
<dbReference type="GO" id="GO:0005886">
    <property type="term" value="C:plasma membrane"/>
    <property type="evidence" value="ECO:0007669"/>
    <property type="project" value="UniProtKB-SubCell"/>
</dbReference>
<proteinExistence type="inferred from homology"/>
<evidence type="ECO:0000313" key="9">
    <source>
        <dbReference type="Proteomes" id="UP001163104"/>
    </source>
</evidence>
<dbReference type="InterPro" id="IPR043148">
    <property type="entry name" value="TagF_C"/>
</dbReference>
<evidence type="ECO:0000256" key="1">
    <source>
        <dbReference type="ARBA" id="ARBA00004202"/>
    </source>
</evidence>
<evidence type="ECO:0000256" key="4">
    <source>
        <dbReference type="ARBA" id="ARBA00022679"/>
    </source>
</evidence>
<sequence>MYFKNVFKRNKNKRPLKEKITIHQQEEKLVIEGSLSLDYYKVKELWLKSRQTEKEFKVSLNSSEGNIFKFNANLEHLISLINECEDENFDWFLKINVPVSELSEAAADKLREKADFINEGNIEKAEYLIRLGRFKTTDIKGIQSVNAGGHTGICYLTDKGNLSLLLDKVPALKAKLQIDKIKGTKKSLKVEGKLFSKGSEILNGTVILKGRNHEKEIELPLSFQLNKEETEAKYGLHRYFYSFLVNFEDHIVLQNIKEDVYDLFLKLDFHDQPEETYLRVGRPAFRARHFLKECYAFLENKAYIITPYYTFKASNLSLEIFEFNKSTFEYLQQKLRFSWLYNVLGKTKDIWLVGERPYKAQDTGYHFFKYMRKTHPDKNVYYVIEEDSPERRNVEPLGNVLIFKSKEHILKSLMASRIIGSHHPDYLYPVRTRRFKKAVSGIKVFLQHGVMGTKNMIANYGKKAPGFKTDLFLVSSKFEKEMIVNDFGYDKDEVMITGLSRFDRLFDQDVELKRQILIIPTWRDWIVTEADFLESEYFQRYRELVYNPELHALKEEFNLDIVLCLHPNMQRFTSFFQDAPVKVINQGEVDVQHLLKESALMVTDYSSVAFDFSFLYKPVLYYQFDRNRFIGKRPSHLDLDNDLPGDIFDDPHQLISKIREYTKNNFKASEENKRKADKFLMYRDQKSSERIYTAVRDFKVKKNVIQKISEIDILISFFNRFRRSKYYFPAMKAFYYLAKMILPVDNRLILFESGVGKQYADSPRNIYEEIVERGLDYKKVWVINKNIRFNDPGTIKVKRLSPQYYYYLARAGFWINNQNFPTYINKRKGTTYIQTWHGTPLKKMLFDIENIQGRDETYLERVHSATKNWDYLISPSKYATNAFRSAFRYNGEMLEVGYPRNDLFYQSGQQELADRIRKQLKLPADKKIILYAPTFRDNETKGKNKFQFSLNMDLHQLKKELGNEYILLMRMHVVISNKLSIPDDLKDFVYNVSSYPDIQELYLISDLLMTDYSSVMFDFANTGKPLLFFTYDLEQYKNDIRGFYMDFEEEAPGPFLFNTDDITNAVKNIHLVKEEYKPKYSAFRDKYCPLEDGNASKRVVDRFFN</sequence>
<dbReference type="Gene3D" id="3.40.50.11820">
    <property type="match status" value="1"/>
</dbReference>
<dbReference type="InterPro" id="IPR007554">
    <property type="entry name" value="Glycerophosphate_synth"/>
</dbReference>
<protein>
    <submittedName>
        <fullName evidence="8">CDP-glycerol glycerophosphotransferase family protein</fullName>
    </submittedName>
</protein>
<dbReference type="AlphaFoldDB" id="A0AA46P0I0"/>
<dbReference type="PANTHER" id="PTHR37316:SF3">
    <property type="entry name" value="TEICHOIC ACID GLYCEROL-PHOSPHATE TRANSFERASE"/>
    <property type="match status" value="1"/>
</dbReference>